<proteinExistence type="predicted"/>
<dbReference type="GO" id="GO:0006086">
    <property type="term" value="P:pyruvate decarboxylation to acetyl-CoA"/>
    <property type="evidence" value="ECO:0007669"/>
    <property type="project" value="InterPro"/>
</dbReference>
<dbReference type="PANTHER" id="PTHR23151">
    <property type="entry name" value="DIHYDROLIPOAMIDE ACETYL/SUCCINYL-TRANSFERASE-RELATED"/>
    <property type="match status" value="1"/>
</dbReference>
<dbReference type="Gene3D" id="3.30.559.10">
    <property type="entry name" value="Chloramphenicol acetyltransferase-like domain"/>
    <property type="match status" value="1"/>
</dbReference>
<dbReference type="InterPro" id="IPR045257">
    <property type="entry name" value="E2/Pdx1"/>
</dbReference>
<evidence type="ECO:0000259" key="1">
    <source>
        <dbReference type="Pfam" id="PF00198"/>
    </source>
</evidence>
<organism evidence="2 3">
    <name type="scientific">Fuscovulum blasticum DSM 2131</name>
    <dbReference type="NCBI Taxonomy" id="1188250"/>
    <lineage>
        <taxon>Bacteria</taxon>
        <taxon>Pseudomonadati</taxon>
        <taxon>Pseudomonadota</taxon>
        <taxon>Alphaproteobacteria</taxon>
        <taxon>Rhodobacterales</taxon>
        <taxon>Paracoccaceae</taxon>
        <taxon>Pseudogemmobacter</taxon>
    </lineage>
</organism>
<gene>
    <name evidence="2" type="ORF">C5F44_17645</name>
</gene>
<keyword evidence="3" id="KW-1185">Reference proteome</keyword>
<dbReference type="GO" id="GO:0016746">
    <property type="term" value="F:acyltransferase activity"/>
    <property type="evidence" value="ECO:0007669"/>
    <property type="project" value="InterPro"/>
</dbReference>
<dbReference type="InterPro" id="IPR023213">
    <property type="entry name" value="CAT-like_dom_sf"/>
</dbReference>
<feature type="domain" description="2-oxoacid dehydrogenase acyltransferase catalytic" evidence="1">
    <location>
        <begin position="1"/>
        <end position="219"/>
    </location>
</feature>
<evidence type="ECO:0000313" key="3">
    <source>
        <dbReference type="Proteomes" id="UP000241362"/>
    </source>
</evidence>
<sequence length="221" mass="23783">MRRTIARRLVDSKQTVPHFYLEIRCEADALLALRMQLNTVLADGGAETKLTVNDLVMKAYALAIARTPEAMVTWTDEGMVRHRQVDLGMAVALDAGLITPILRDAARLSLGALSDAARLAIGRAREGRLGAEEYSGGLAGISNLGMFGVSAFSAIINPPQSMNLAVGTIETDLALRDGQPVEVRRLRLTLSVDHRAIDGAVGARLLQHLKRLIEAPLLLAA</sequence>
<evidence type="ECO:0000313" key="2">
    <source>
        <dbReference type="EMBL" id="PTE12571.1"/>
    </source>
</evidence>
<comment type="caution">
    <text evidence="2">The sequence shown here is derived from an EMBL/GenBank/DDBJ whole genome shotgun (WGS) entry which is preliminary data.</text>
</comment>
<dbReference type="Proteomes" id="UP000241362">
    <property type="component" value="Unassembled WGS sequence"/>
</dbReference>
<dbReference type="PANTHER" id="PTHR23151:SF90">
    <property type="entry name" value="DIHYDROLIPOYLLYSINE-RESIDUE ACETYLTRANSFERASE COMPONENT OF PYRUVATE DEHYDROGENASE COMPLEX, MITOCHONDRIAL-RELATED"/>
    <property type="match status" value="1"/>
</dbReference>
<name>A0A2T4J3V2_FUSBL</name>
<dbReference type="GO" id="GO:0045254">
    <property type="term" value="C:pyruvate dehydrogenase complex"/>
    <property type="evidence" value="ECO:0007669"/>
    <property type="project" value="InterPro"/>
</dbReference>
<dbReference type="EMBL" id="PZKE01000056">
    <property type="protein sequence ID" value="PTE12571.1"/>
    <property type="molecule type" value="Genomic_DNA"/>
</dbReference>
<dbReference type="InterPro" id="IPR001078">
    <property type="entry name" value="2-oxoacid_DH_actylTfrase"/>
</dbReference>
<protein>
    <recommendedName>
        <fullName evidence="1">2-oxoacid dehydrogenase acyltransferase catalytic domain-containing protein</fullName>
    </recommendedName>
</protein>
<dbReference type="AlphaFoldDB" id="A0A2T4J3V2"/>
<reference evidence="2 3" key="1">
    <citation type="submission" date="2018-03" db="EMBL/GenBank/DDBJ databases">
        <title>Rhodobacter blasticus.</title>
        <authorList>
            <person name="Meyer T.E."/>
            <person name="Miller S."/>
            <person name="Lodha T."/>
            <person name="Gandham S."/>
            <person name="Chintalapati S."/>
            <person name="Chintalapati V.R."/>
        </authorList>
    </citation>
    <scope>NUCLEOTIDE SEQUENCE [LARGE SCALE GENOMIC DNA]</scope>
    <source>
        <strain evidence="2 3">DSM 2131</strain>
    </source>
</reference>
<dbReference type="Pfam" id="PF00198">
    <property type="entry name" value="2-oxoacid_dh"/>
    <property type="match status" value="1"/>
</dbReference>
<dbReference type="SUPFAM" id="SSF52777">
    <property type="entry name" value="CoA-dependent acyltransferases"/>
    <property type="match status" value="1"/>
</dbReference>
<accession>A0A2T4J3V2</accession>